<accession>A0A1B7ML69</accession>
<dbReference type="InterPro" id="IPR027417">
    <property type="entry name" value="P-loop_NTPase"/>
</dbReference>
<dbReference type="Proteomes" id="UP000092154">
    <property type="component" value="Unassembled WGS sequence"/>
</dbReference>
<reference evidence="2 3" key="1">
    <citation type="submission" date="2016-06" db="EMBL/GenBank/DDBJ databases">
        <title>Comparative genomics of the ectomycorrhizal sister species Rhizopogon vinicolor and Rhizopogon vesiculosus (Basidiomycota: Boletales) reveals a divergence of the mating type B locus.</title>
        <authorList>
            <consortium name="DOE Joint Genome Institute"/>
            <person name="Mujic A.B."/>
            <person name="Kuo A."/>
            <person name="Tritt A."/>
            <person name="Lipzen A."/>
            <person name="Chen C."/>
            <person name="Johnson J."/>
            <person name="Sharma A."/>
            <person name="Barry K."/>
            <person name="Grigoriev I.V."/>
            <person name="Spatafora J.W."/>
        </authorList>
    </citation>
    <scope>NUCLEOTIDE SEQUENCE [LARGE SCALE GENOMIC DNA]</scope>
    <source>
        <strain evidence="2 3">AM-OR11-026</strain>
    </source>
</reference>
<feature type="domain" description="G" evidence="1">
    <location>
        <begin position="6"/>
        <end position="131"/>
    </location>
</feature>
<dbReference type="SUPFAM" id="SSF52540">
    <property type="entry name" value="P-loop containing nucleoside triphosphate hydrolases"/>
    <property type="match status" value="1"/>
</dbReference>
<dbReference type="AlphaFoldDB" id="A0A1B7ML69"/>
<protein>
    <recommendedName>
        <fullName evidence="1">G domain-containing protein</fullName>
    </recommendedName>
</protein>
<dbReference type="Gene3D" id="3.40.50.300">
    <property type="entry name" value="P-loop containing nucleotide triphosphate hydrolases"/>
    <property type="match status" value="1"/>
</dbReference>
<dbReference type="OrthoDB" id="8954335at2759"/>
<dbReference type="EMBL" id="KV448784">
    <property type="protein sequence ID" value="OAX33354.1"/>
    <property type="molecule type" value="Genomic_DNA"/>
</dbReference>
<dbReference type="CDD" id="cd00882">
    <property type="entry name" value="Ras_like_GTPase"/>
    <property type="match status" value="1"/>
</dbReference>
<evidence type="ECO:0000313" key="3">
    <source>
        <dbReference type="Proteomes" id="UP000092154"/>
    </source>
</evidence>
<name>A0A1B7ML69_9AGAM</name>
<dbReference type="InterPro" id="IPR006073">
    <property type="entry name" value="GTP-bd"/>
</dbReference>
<dbReference type="InParanoid" id="A0A1B7ML69"/>
<gene>
    <name evidence="2" type="ORF">K503DRAFT_804439</name>
</gene>
<dbReference type="GO" id="GO:0005525">
    <property type="term" value="F:GTP binding"/>
    <property type="evidence" value="ECO:0007669"/>
    <property type="project" value="InterPro"/>
</dbReference>
<evidence type="ECO:0000259" key="1">
    <source>
        <dbReference type="Pfam" id="PF01926"/>
    </source>
</evidence>
<dbReference type="STRING" id="1314800.A0A1B7ML69"/>
<proteinExistence type="predicted"/>
<sequence length="243" mass="27186">MSTRNIVLFGQSGAGKSSVINLMAGGGIAETSNSANHCTMHWKEHPIAFGGYNYEVFDTIGLEEPQLGIDGYLEAIKNAHNLITKLDNEGGIDLLLFCVRAGRITATVQNNYRLFHEFLCEKKVPIVLVLTGLERELENMEDWWDKNMQTFHKYNISVAGHACITSAENLEGRSQQLYEESRQLERALKLSQNGQQAVCEGNLPVSRVLYRRSELERIPIGKSNGLVEKTKLAAGRFARVFLL</sequence>
<evidence type="ECO:0000313" key="2">
    <source>
        <dbReference type="EMBL" id="OAX33354.1"/>
    </source>
</evidence>
<dbReference type="Pfam" id="PF01926">
    <property type="entry name" value="MMR_HSR1"/>
    <property type="match status" value="1"/>
</dbReference>
<organism evidence="2 3">
    <name type="scientific">Rhizopogon vinicolor AM-OR11-026</name>
    <dbReference type="NCBI Taxonomy" id="1314800"/>
    <lineage>
        <taxon>Eukaryota</taxon>
        <taxon>Fungi</taxon>
        <taxon>Dikarya</taxon>
        <taxon>Basidiomycota</taxon>
        <taxon>Agaricomycotina</taxon>
        <taxon>Agaricomycetes</taxon>
        <taxon>Agaricomycetidae</taxon>
        <taxon>Boletales</taxon>
        <taxon>Suillineae</taxon>
        <taxon>Rhizopogonaceae</taxon>
        <taxon>Rhizopogon</taxon>
    </lineage>
</organism>
<keyword evidence="3" id="KW-1185">Reference proteome</keyword>